<dbReference type="EMBL" id="JASBWS010000075">
    <property type="protein sequence ID" value="KAJ9100374.1"/>
    <property type="molecule type" value="Genomic_DNA"/>
</dbReference>
<gene>
    <name evidence="1" type="ORF">QFC20_005440</name>
</gene>
<comment type="caution">
    <text evidence="1">The sequence shown here is derived from an EMBL/GenBank/DDBJ whole genome shotgun (WGS) entry which is preliminary data.</text>
</comment>
<name>A0ACC2VLT7_9TREE</name>
<organism evidence="1 2">
    <name type="scientific">Naganishia adeliensis</name>
    <dbReference type="NCBI Taxonomy" id="92952"/>
    <lineage>
        <taxon>Eukaryota</taxon>
        <taxon>Fungi</taxon>
        <taxon>Dikarya</taxon>
        <taxon>Basidiomycota</taxon>
        <taxon>Agaricomycotina</taxon>
        <taxon>Tremellomycetes</taxon>
        <taxon>Filobasidiales</taxon>
        <taxon>Filobasidiaceae</taxon>
        <taxon>Naganishia</taxon>
    </lineage>
</organism>
<sequence>MSFFPSKLRIFLTVAVTLASLYGPPTYHQLRVLGIVNRDEPTGNVHGLDGHVRLIPGTRQCEDVHRHERSGLLFSACEGDGSARLKWFPPTGNFDDPQSVPTDQARRGELVVVDPKTFGATKLDLDGFEGAFVTHGIDILDDPQDPSAIYIYAVNHAPTVPTPKSRAPEELVRSKIEIFRHVLGSTSAQHIRSVHHPLVRTPNDIYSIGPGQLLVTNDHKHRDGFLRHVEDVVSHSLAPKTDIIHLEVDLKEGTTDDEQGVKATVAIDGLHNGNGLGHGPNGQVLLGDAAGGVLHLGSLETSPSPKLRLQASIRLESAIDNPSYFESKDGQHSGYILAGLSKAHTLASNVRDARGKDPVDRLDDSWVLRSASAAVIVEDENADTWLFVTGFLSEAMVAVRVEL</sequence>
<proteinExistence type="predicted"/>
<dbReference type="Proteomes" id="UP001230649">
    <property type="component" value="Unassembled WGS sequence"/>
</dbReference>
<evidence type="ECO:0000313" key="2">
    <source>
        <dbReference type="Proteomes" id="UP001230649"/>
    </source>
</evidence>
<accession>A0ACC2VLT7</accession>
<evidence type="ECO:0000313" key="1">
    <source>
        <dbReference type="EMBL" id="KAJ9100374.1"/>
    </source>
</evidence>
<reference evidence="1" key="1">
    <citation type="submission" date="2023-04" db="EMBL/GenBank/DDBJ databases">
        <title>Draft Genome sequencing of Naganishia species isolated from polar environments using Oxford Nanopore Technology.</title>
        <authorList>
            <person name="Leo P."/>
            <person name="Venkateswaran K."/>
        </authorList>
    </citation>
    <scope>NUCLEOTIDE SEQUENCE</scope>
    <source>
        <strain evidence="1">MNA-CCFEE 5262</strain>
    </source>
</reference>
<protein>
    <submittedName>
        <fullName evidence="1">Uncharacterized protein</fullName>
    </submittedName>
</protein>
<keyword evidence="2" id="KW-1185">Reference proteome</keyword>